<dbReference type="Proteomes" id="UP000271624">
    <property type="component" value="Unassembled WGS sequence"/>
</dbReference>
<reference evidence="7" key="1">
    <citation type="submission" date="2018-12" db="EMBL/GenBank/DDBJ databases">
        <authorList>
            <person name="Will S."/>
            <person name="Neumann-Schaal M."/>
            <person name="Henke P."/>
        </authorList>
    </citation>
    <scope>NUCLEOTIDE SEQUENCE</scope>
    <source>
        <strain evidence="7">PCC 7102</strain>
    </source>
</reference>
<evidence type="ECO:0000256" key="3">
    <source>
        <dbReference type="ARBA" id="ARBA00023172"/>
    </source>
</evidence>
<comment type="caution">
    <text evidence="7">The sequence shown here is derived from an EMBL/GenBank/DDBJ whole genome shotgun (WGS) entry which is preliminary data.</text>
</comment>
<proteinExistence type="predicted"/>
<dbReference type="PROSITE" id="PS51736">
    <property type="entry name" value="RECOMBINASES_3"/>
    <property type="match status" value="1"/>
</dbReference>
<evidence type="ECO:0000256" key="2">
    <source>
        <dbReference type="ARBA" id="ARBA00023125"/>
    </source>
</evidence>
<dbReference type="InterPro" id="IPR011109">
    <property type="entry name" value="DNA_bind_recombinase_dom"/>
</dbReference>
<dbReference type="InterPro" id="IPR050639">
    <property type="entry name" value="SSR_resolvase"/>
</dbReference>
<dbReference type="PANTHER" id="PTHR30461">
    <property type="entry name" value="DNA-INVERTASE FROM LAMBDOID PROPHAGE"/>
    <property type="match status" value="1"/>
</dbReference>
<protein>
    <recommendedName>
        <fullName evidence="6">Resolvase/invertase-type recombinase catalytic domain-containing protein</fullName>
    </recommendedName>
</protein>
<dbReference type="GO" id="GO:0003677">
    <property type="term" value="F:DNA binding"/>
    <property type="evidence" value="ECO:0007669"/>
    <property type="project" value="UniProtKB-KW"/>
</dbReference>
<evidence type="ECO:0000259" key="6">
    <source>
        <dbReference type="PROSITE" id="PS51736"/>
    </source>
</evidence>
<keyword evidence="3" id="KW-0233">DNA recombination</keyword>
<reference evidence="7" key="2">
    <citation type="journal article" date="2019" name="Genome Biol. Evol.">
        <title>Day and night: Metabolic profiles and evolutionary relationships of six axenic non-marine cyanobacteria.</title>
        <authorList>
            <person name="Will S.E."/>
            <person name="Henke P."/>
            <person name="Boedeker C."/>
            <person name="Huang S."/>
            <person name="Brinkmann H."/>
            <person name="Rohde M."/>
            <person name="Jarek M."/>
            <person name="Friedl T."/>
            <person name="Seufert S."/>
            <person name="Schumacher M."/>
            <person name="Overmann J."/>
            <person name="Neumann-Schaal M."/>
            <person name="Petersen J."/>
        </authorList>
    </citation>
    <scope>NUCLEOTIDE SEQUENCE [LARGE SCALE GENOMIC DNA]</scope>
    <source>
        <strain evidence="7">PCC 7102</strain>
    </source>
</reference>
<feature type="active site" description="O-(5'-phospho-DNA)-serine intermediate" evidence="4 5">
    <location>
        <position position="17"/>
    </location>
</feature>
<dbReference type="SUPFAM" id="SSF53041">
    <property type="entry name" value="Resolvase-like"/>
    <property type="match status" value="1"/>
</dbReference>
<accession>A0A433V8L8</accession>
<keyword evidence="1" id="KW-0229">DNA integration</keyword>
<dbReference type="InterPro" id="IPR036162">
    <property type="entry name" value="Resolvase-like_N_sf"/>
</dbReference>
<dbReference type="RefSeq" id="WP_127084126.1">
    <property type="nucleotide sequence ID" value="NZ_RSCL01000016.1"/>
</dbReference>
<dbReference type="SMART" id="SM00857">
    <property type="entry name" value="Resolvase"/>
    <property type="match status" value="1"/>
</dbReference>
<sequence>MYMKGENSISWGYARVSTEEQTLDSDALGKQIQRLKDAGCSQIYWDVKSRTTESRDGLNRLIEDLKNSAVGEVHSLKFTRIDRIGSSSRLFYSLLEVLKSKQINMVSLDQAIDAESLGGELTIDMLLAASKFEIKMLSHRVKSEMHLRKSQGKANNRAPFGYIVEKGYYVPNQEPLVCLLSTRKEYSYIEVAQLIFEIFFKVESMSQTCRLIHDFFGILASPRNIKEKSLNVLKIDDDKPIKYRTTHIAQVPLYFSKMTIRNILVNPVYAGGTVSDTYDYFENGKRRQRKHFTEWKVLWETHEGIISRAEHEKIKEIIKNNTSNRWVSHQEQDEINPYIDVLKCSHCGGGFSRCCYHVSKGSNPTKNWWYQCSNYRDRRCNKKSTISDKKIDTSIKKLLNVKAAELADIIKKRVELESVPQFIESKELINLRSSLNSLRALQPNEIIEKAILETEKKIDYLVRNMDVPVPDFLKISTLIELLSDDALWDSMTNLDKKRFFREFIHKIIVDAPNVIDITFSFRC</sequence>
<dbReference type="Pfam" id="PF07508">
    <property type="entry name" value="Recombinase"/>
    <property type="match status" value="1"/>
</dbReference>
<keyword evidence="2" id="KW-0238">DNA-binding</keyword>
<evidence type="ECO:0000256" key="5">
    <source>
        <dbReference type="PROSITE-ProRule" id="PRU10137"/>
    </source>
</evidence>
<dbReference type="PROSITE" id="PS00397">
    <property type="entry name" value="RECOMBINASES_1"/>
    <property type="match status" value="1"/>
</dbReference>
<dbReference type="GO" id="GO:0000150">
    <property type="term" value="F:DNA strand exchange activity"/>
    <property type="evidence" value="ECO:0007669"/>
    <property type="project" value="InterPro"/>
</dbReference>
<dbReference type="InterPro" id="IPR006119">
    <property type="entry name" value="Resolv_N"/>
</dbReference>
<evidence type="ECO:0000313" key="7">
    <source>
        <dbReference type="EMBL" id="RUT02407.1"/>
    </source>
</evidence>
<dbReference type="CDD" id="cd03768">
    <property type="entry name" value="SR_ResInv"/>
    <property type="match status" value="1"/>
</dbReference>
<organism evidence="7 8">
    <name type="scientific">Dulcicalothrix desertica PCC 7102</name>
    <dbReference type="NCBI Taxonomy" id="232991"/>
    <lineage>
        <taxon>Bacteria</taxon>
        <taxon>Bacillati</taxon>
        <taxon>Cyanobacteriota</taxon>
        <taxon>Cyanophyceae</taxon>
        <taxon>Nostocales</taxon>
        <taxon>Calotrichaceae</taxon>
        <taxon>Dulcicalothrix</taxon>
    </lineage>
</organism>
<feature type="domain" description="Resolvase/invertase-type recombinase catalytic" evidence="6">
    <location>
        <begin position="9"/>
        <end position="152"/>
    </location>
</feature>
<keyword evidence="8" id="KW-1185">Reference proteome</keyword>
<dbReference type="EMBL" id="RSCL01000016">
    <property type="protein sequence ID" value="RUT02407.1"/>
    <property type="molecule type" value="Genomic_DNA"/>
</dbReference>
<dbReference type="PANTHER" id="PTHR30461:SF2">
    <property type="entry name" value="SERINE RECOMBINASE PINE-RELATED"/>
    <property type="match status" value="1"/>
</dbReference>
<dbReference type="Gene3D" id="3.90.1750.20">
    <property type="entry name" value="Putative Large Serine Recombinase, Chain B, Domain 2"/>
    <property type="match status" value="1"/>
</dbReference>
<dbReference type="Gene3D" id="3.40.50.1390">
    <property type="entry name" value="Resolvase, N-terminal catalytic domain"/>
    <property type="match status" value="1"/>
</dbReference>
<evidence type="ECO:0000256" key="1">
    <source>
        <dbReference type="ARBA" id="ARBA00022908"/>
    </source>
</evidence>
<dbReference type="InterPro" id="IPR006118">
    <property type="entry name" value="Recombinase_CS"/>
</dbReference>
<gene>
    <name evidence="7" type="ORF">DSM106972_058850</name>
</gene>
<dbReference type="GO" id="GO:0015074">
    <property type="term" value="P:DNA integration"/>
    <property type="evidence" value="ECO:0007669"/>
    <property type="project" value="UniProtKB-KW"/>
</dbReference>
<name>A0A433V8L8_9CYAN</name>
<evidence type="ECO:0000313" key="8">
    <source>
        <dbReference type="Proteomes" id="UP000271624"/>
    </source>
</evidence>
<dbReference type="NCBIfam" id="NF041201">
    <property type="entry name" value="recomb_XisF"/>
    <property type="match status" value="1"/>
</dbReference>
<dbReference type="AlphaFoldDB" id="A0A433V8L8"/>
<dbReference type="InterPro" id="IPR038109">
    <property type="entry name" value="DNA_bind_recomb_sf"/>
</dbReference>
<evidence type="ECO:0000256" key="4">
    <source>
        <dbReference type="PIRSR" id="PIRSR606118-50"/>
    </source>
</evidence>
<dbReference type="Pfam" id="PF00239">
    <property type="entry name" value="Resolvase"/>
    <property type="match status" value="1"/>
</dbReference>